<protein>
    <submittedName>
        <fullName evidence="1">Uncharacterized protein</fullName>
    </submittedName>
</protein>
<sequence length="65" mass="7581">MNSMPDNCKVITTQLPPEGFYKVIQARKQWLYVRIGTQTIMIENPFDEVPAFVKLDSSHNIIERK</sequence>
<reference evidence="1" key="1">
    <citation type="journal article" date="2021" name="Proc. Natl. Acad. Sci. U.S.A.">
        <title>A Catalog of Tens of Thousands of Viruses from Human Metagenomes Reveals Hidden Associations with Chronic Diseases.</title>
        <authorList>
            <person name="Tisza M.J."/>
            <person name="Buck C.B."/>
        </authorList>
    </citation>
    <scope>NUCLEOTIDE SEQUENCE</scope>
    <source>
        <strain evidence="1">CtBCr48</strain>
    </source>
</reference>
<evidence type="ECO:0000313" key="1">
    <source>
        <dbReference type="EMBL" id="DAF50429.1"/>
    </source>
</evidence>
<dbReference type="EMBL" id="BK032595">
    <property type="protein sequence ID" value="DAF50429.1"/>
    <property type="molecule type" value="Genomic_DNA"/>
</dbReference>
<proteinExistence type="predicted"/>
<name>A0A8S5SHF0_9CAUD</name>
<accession>A0A8S5SHF0</accession>
<organism evidence="1">
    <name type="scientific">Siphoviridae sp. ctBCr48</name>
    <dbReference type="NCBI Taxonomy" id="2827802"/>
    <lineage>
        <taxon>Viruses</taxon>
        <taxon>Duplodnaviria</taxon>
        <taxon>Heunggongvirae</taxon>
        <taxon>Uroviricota</taxon>
        <taxon>Caudoviricetes</taxon>
    </lineage>
</organism>